<comment type="caution">
    <text evidence="1">The sequence shown here is derived from an EMBL/GenBank/DDBJ whole genome shotgun (WGS) entry which is preliminary data.</text>
</comment>
<reference evidence="1" key="2">
    <citation type="submission" date="2022-01" db="EMBL/GenBank/DDBJ databases">
        <authorList>
            <person name="Yamashiro T."/>
            <person name="Shiraishi A."/>
            <person name="Satake H."/>
            <person name="Nakayama K."/>
        </authorList>
    </citation>
    <scope>NUCLEOTIDE SEQUENCE</scope>
</reference>
<reference evidence="1" key="1">
    <citation type="journal article" date="2022" name="Int. J. Mol. Sci.">
        <title>Draft Genome of Tanacetum Coccineum: Genomic Comparison of Closely Related Tanacetum-Family Plants.</title>
        <authorList>
            <person name="Yamashiro T."/>
            <person name="Shiraishi A."/>
            <person name="Nakayama K."/>
            <person name="Satake H."/>
        </authorList>
    </citation>
    <scope>NUCLEOTIDE SEQUENCE</scope>
</reference>
<sequence length="102" mass="11520">MERCPPKFRSAKNCHQEKDCSRGPVQVTPVRSVTCDGCGLRCLRIWIENFSKIAKPLTLLTQKNNTYVWGDKQDEALRILKEKASNAQVLHSPNGPDDLVLL</sequence>
<organism evidence="1 2">
    <name type="scientific">Tanacetum coccineum</name>
    <dbReference type="NCBI Taxonomy" id="301880"/>
    <lineage>
        <taxon>Eukaryota</taxon>
        <taxon>Viridiplantae</taxon>
        <taxon>Streptophyta</taxon>
        <taxon>Embryophyta</taxon>
        <taxon>Tracheophyta</taxon>
        <taxon>Spermatophyta</taxon>
        <taxon>Magnoliopsida</taxon>
        <taxon>eudicotyledons</taxon>
        <taxon>Gunneridae</taxon>
        <taxon>Pentapetalae</taxon>
        <taxon>asterids</taxon>
        <taxon>campanulids</taxon>
        <taxon>Asterales</taxon>
        <taxon>Asteraceae</taxon>
        <taxon>Asteroideae</taxon>
        <taxon>Anthemideae</taxon>
        <taxon>Anthemidinae</taxon>
        <taxon>Tanacetum</taxon>
    </lineage>
</organism>
<dbReference type="Proteomes" id="UP001151760">
    <property type="component" value="Unassembled WGS sequence"/>
</dbReference>
<evidence type="ECO:0008006" key="3">
    <source>
        <dbReference type="Google" id="ProtNLM"/>
    </source>
</evidence>
<evidence type="ECO:0000313" key="2">
    <source>
        <dbReference type="Proteomes" id="UP001151760"/>
    </source>
</evidence>
<dbReference type="InterPro" id="IPR043128">
    <property type="entry name" value="Rev_trsase/Diguanyl_cyclase"/>
</dbReference>
<gene>
    <name evidence="1" type="ORF">Tco_1113480</name>
</gene>
<protein>
    <recommendedName>
        <fullName evidence="3">Reverse transcriptase/retrotransposon-derived protein RNase H-like domain-containing protein</fullName>
    </recommendedName>
</protein>
<dbReference type="SUPFAM" id="SSF56672">
    <property type="entry name" value="DNA/RNA polymerases"/>
    <property type="match status" value="1"/>
</dbReference>
<accession>A0ABQ5ISC5</accession>
<proteinExistence type="predicted"/>
<dbReference type="InterPro" id="IPR043502">
    <property type="entry name" value="DNA/RNA_pol_sf"/>
</dbReference>
<name>A0ABQ5ISC5_9ASTR</name>
<evidence type="ECO:0000313" key="1">
    <source>
        <dbReference type="EMBL" id="GJU03142.1"/>
    </source>
</evidence>
<dbReference type="Gene3D" id="3.30.70.270">
    <property type="match status" value="1"/>
</dbReference>
<keyword evidence="2" id="KW-1185">Reference proteome</keyword>
<dbReference type="EMBL" id="BQNB010021124">
    <property type="protein sequence ID" value="GJU03142.1"/>
    <property type="molecule type" value="Genomic_DNA"/>
</dbReference>